<evidence type="ECO:0000256" key="3">
    <source>
        <dbReference type="ARBA" id="ARBA00022989"/>
    </source>
</evidence>
<feature type="transmembrane region" description="Helical" evidence="5">
    <location>
        <begin position="206"/>
        <end position="224"/>
    </location>
</feature>
<feature type="transmembrane region" description="Helical" evidence="5">
    <location>
        <begin position="312"/>
        <end position="333"/>
    </location>
</feature>
<protein>
    <submittedName>
        <fullName evidence="6">Major facilitator superfamily domain-containing protein</fullName>
    </submittedName>
</protein>
<feature type="transmembrane region" description="Helical" evidence="5">
    <location>
        <begin position="150"/>
        <end position="170"/>
    </location>
</feature>
<feature type="transmembrane region" description="Helical" evidence="5">
    <location>
        <begin position="236"/>
        <end position="256"/>
    </location>
</feature>
<dbReference type="Proteomes" id="UP000326565">
    <property type="component" value="Unassembled WGS sequence"/>
</dbReference>
<dbReference type="SUPFAM" id="SSF103473">
    <property type="entry name" value="MFS general substrate transporter"/>
    <property type="match status" value="1"/>
</dbReference>
<feature type="transmembrane region" description="Helical" evidence="5">
    <location>
        <begin position="118"/>
        <end position="138"/>
    </location>
</feature>
<feature type="transmembrane region" description="Helical" evidence="5">
    <location>
        <begin position="277"/>
        <end position="300"/>
    </location>
</feature>
<dbReference type="Gene3D" id="1.20.1250.20">
    <property type="entry name" value="MFS general substrate transporter like domains"/>
    <property type="match status" value="2"/>
</dbReference>
<name>A0A5N5WJR4_9EURO</name>
<dbReference type="PANTHER" id="PTHR23501:SF78">
    <property type="entry name" value="MAJOR FACILITATOR SUPERFAMILY (MFS) PROFILE DOMAIN-CONTAINING PROTEIN-RELATED"/>
    <property type="match status" value="1"/>
</dbReference>
<feature type="transmembrane region" description="Helical" evidence="5">
    <location>
        <begin position="35"/>
        <end position="51"/>
    </location>
</feature>
<evidence type="ECO:0000256" key="4">
    <source>
        <dbReference type="ARBA" id="ARBA00023136"/>
    </source>
</evidence>
<dbReference type="EMBL" id="ML732420">
    <property type="protein sequence ID" value="KAB8068045.1"/>
    <property type="molecule type" value="Genomic_DNA"/>
</dbReference>
<evidence type="ECO:0000256" key="1">
    <source>
        <dbReference type="ARBA" id="ARBA00004141"/>
    </source>
</evidence>
<dbReference type="Pfam" id="PF07690">
    <property type="entry name" value="MFS_1"/>
    <property type="match status" value="1"/>
</dbReference>
<feature type="transmembrane region" description="Helical" evidence="5">
    <location>
        <begin position="434"/>
        <end position="456"/>
    </location>
</feature>
<dbReference type="OrthoDB" id="6770063at2759"/>
<dbReference type="InterPro" id="IPR011701">
    <property type="entry name" value="MFS"/>
</dbReference>
<sequence>MAVPTASHGANLHEETPLLDSFRDNQTYILPRKELLIIVSALAFIQFLSFLDQTAISYQPARRCSGPRHGISYLMGRGKFSRNQYWYSTRQWSLVRYIWSKIMSCHSLVNYGDTRPSLYNSGIYWIWCWSINALVQIAMSDITTLDQRGYYFGILGIAVALGNGLGPVIGGFPTRRFSWRCAFWFVSPLTLVAVLYLVLRLKLVDWLGALTSLIAIVLILVPISQGGTMLPWTSPILITMLLSGSFLFCVFFIAEWQFAKLPILPLRLFQYGRSTNILILVNIIIGWIFWGNLFCLPLYFQYIRDWDPAVAGLLLLLMVITHGVTSGFTGLTYDQLTPTWVLLSLGVLDGIGVGCSLQPGFAKPLAAQFFLVGLLAGSESEDRAVLTGLRNFLCDIGGAIGVTVSGALLNNVLYNGLNDKFEENLLISTVYMKGLRAVFMSYAFLLSLHVVICVFIEDYGLKKGVQPLQSERDIA</sequence>
<feature type="transmembrane region" description="Helical" evidence="5">
    <location>
        <begin position="182"/>
        <end position="199"/>
    </location>
</feature>
<comment type="subcellular location">
    <subcellularLocation>
        <location evidence="1">Membrane</location>
        <topology evidence="1">Multi-pass membrane protein</topology>
    </subcellularLocation>
</comment>
<keyword evidence="2 5" id="KW-0812">Transmembrane</keyword>
<reference evidence="6 7" key="1">
    <citation type="submission" date="2019-04" db="EMBL/GenBank/DDBJ databases">
        <title>Friends and foes A comparative genomics study of 23 Aspergillus species from section Flavi.</title>
        <authorList>
            <consortium name="DOE Joint Genome Institute"/>
            <person name="Kjaerbolling I."/>
            <person name="Vesth T."/>
            <person name="Frisvad J.C."/>
            <person name="Nybo J.L."/>
            <person name="Theobald S."/>
            <person name="Kildgaard S."/>
            <person name="Isbrandt T."/>
            <person name="Kuo A."/>
            <person name="Sato A."/>
            <person name="Lyhne E.K."/>
            <person name="Kogle M.E."/>
            <person name="Wiebenga A."/>
            <person name="Kun R.S."/>
            <person name="Lubbers R.J."/>
            <person name="Makela M.R."/>
            <person name="Barry K."/>
            <person name="Chovatia M."/>
            <person name="Clum A."/>
            <person name="Daum C."/>
            <person name="Haridas S."/>
            <person name="He G."/>
            <person name="LaButti K."/>
            <person name="Lipzen A."/>
            <person name="Mondo S."/>
            <person name="Riley R."/>
            <person name="Salamov A."/>
            <person name="Simmons B.A."/>
            <person name="Magnuson J.K."/>
            <person name="Henrissat B."/>
            <person name="Mortensen U.H."/>
            <person name="Larsen T.O."/>
            <person name="Devries R.P."/>
            <person name="Grigoriev I.V."/>
            <person name="Machida M."/>
            <person name="Baker S.E."/>
            <person name="Andersen M.R."/>
        </authorList>
    </citation>
    <scope>NUCLEOTIDE SEQUENCE [LARGE SCALE GENOMIC DNA]</scope>
    <source>
        <strain evidence="6 7">CBS 151.66</strain>
    </source>
</reference>
<keyword evidence="4 5" id="KW-0472">Membrane</keyword>
<dbReference type="AlphaFoldDB" id="A0A5N5WJR4"/>
<organism evidence="6 7">
    <name type="scientific">Aspergillus leporis</name>
    <dbReference type="NCBI Taxonomy" id="41062"/>
    <lineage>
        <taxon>Eukaryota</taxon>
        <taxon>Fungi</taxon>
        <taxon>Dikarya</taxon>
        <taxon>Ascomycota</taxon>
        <taxon>Pezizomycotina</taxon>
        <taxon>Eurotiomycetes</taxon>
        <taxon>Eurotiomycetidae</taxon>
        <taxon>Eurotiales</taxon>
        <taxon>Aspergillaceae</taxon>
        <taxon>Aspergillus</taxon>
        <taxon>Aspergillus subgen. Circumdati</taxon>
    </lineage>
</organism>
<keyword evidence="7" id="KW-1185">Reference proteome</keyword>
<dbReference type="PRINTS" id="PR01036">
    <property type="entry name" value="TCRTETB"/>
</dbReference>
<accession>A0A5N5WJR4</accession>
<feature type="transmembrane region" description="Helical" evidence="5">
    <location>
        <begin position="392"/>
        <end position="414"/>
    </location>
</feature>
<evidence type="ECO:0000256" key="5">
    <source>
        <dbReference type="SAM" id="Phobius"/>
    </source>
</evidence>
<dbReference type="InterPro" id="IPR036259">
    <property type="entry name" value="MFS_trans_sf"/>
</dbReference>
<dbReference type="PANTHER" id="PTHR23501">
    <property type="entry name" value="MAJOR FACILITATOR SUPERFAMILY"/>
    <property type="match status" value="1"/>
</dbReference>
<proteinExistence type="predicted"/>
<dbReference type="GO" id="GO:0022857">
    <property type="term" value="F:transmembrane transporter activity"/>
    <property type="evidence" value="ECO:0007669"/>
    <property type="project" value="InterPro"/>
</dbReference>
<evidence type="ECO:0000313" key="6">
    <source>
        <dbReference type="EMBL" id="KAB8068045.1"/>
    </source>
</evidence>
<dbReference type="GO" id="GO:0005886">
    <property type="term" value="C:plasma membrane"/>
    <property type="evidence" value="ECO:0007669"/>
    <property type="project" value="TreeGrafter"/>
</dbReference>
<gene>
    <name evidence="6" type="ORF">BDV29DRAFT_195976</name>
</gene>
<keyword evidence="3 5" id="KW-1133">Transmembrane helix</keyword>
<feature type="transmembrane region" description="Helical" evidence="5">
    <location>
        <begin position="340"/>
        <end position="359"/>
    </location>
</feature>
<evidence type="ECO:0000313" key="7">
    <source>
        <dbReference type="Proteomes" id="UP000326565"/>
    </source>
</evidence>
<evidence type="ECO:0000256" key="2">
    <source>
        <dbReference type="ARBA" id="ARBA00022692"/>
    </source>
</evidence>